<dbReference type="Proteomes" id="UP000190140">
    <property type="component" value="Unassembled WGS sequence"/>
</dbReference>
<proteinExistence type="predicted"/>
<dbReference type="EMBL" id="MZGW01000028">
    <property type="protein sequence ID" value="OPJ54569.1"/>
    <property type="molecule type" value="Genomic_DNA"/>
</dbReference>
<keyword evidence="2" id="KW-1185">Reference proteome</keyword>
<protein>
    <submittedName>
        <fullName evidence="1">Uncharacterized protein</fullName>
    </submittedName>
</protein>
<evidence type="ECO:0000313" key="2">
    <source>
        <dbReference type="Proteomes" id="UP000190140"/>
    </source>
</evidence>
<accession>A0A1V4I3U5</accession>
<sequence length="70" mass="8170">MQDKAEVLANFKKVISFFYPRNSSSAWDFVYTPIKNKAFNTTATRTFSADGRTMTYRYNGGVFQVYVHRK</sequence>
<reference evidence="1 2" key="1">
    <citation type="submission" date="2017-03" db="EMBL/GenBank/DDBJ databases">
        <title>Genome sequence of Clostridium thermoalcaliphilum DSM 7309.</title>
        <authorList>
            <person name="Poehlein A."/>
            <person name="Daniel R."/>
        </authorList>
    </citation>
    <scope>NUCLEOTIDE SEQUENCE [LARGE SCALE GENOMIC DNA]</scope>
    <source>
        <strain evidence="1 2">DSM 7309</strain>
    </source>
</reference>
<organism evidence="1 2">
    <name type="scientific">Alkalithermobacter paradoxus</name>
    <dbReference type="NCBI Taxonomy" id="29349"/>
    <lineage>
        <taxon>Bacteria</taxon>
        <taxon>Bacillati</taxon>
        <taxon>Bacillota</taxon>
        <taxon>Clostridia</taxon>
        <taxon>Peptostreptococcales</taxon>
        <taxon>Tepidibacteraceae</taxon>
        <taxon>Alkalithermobacter</taxon>
    </lineage>
</organism>
<dbReference type="AlphaFoldDB" id="A0A1V4I3U5"/>
<name>A0A1V4I3U5_9FIRM</name>
<gene>
    <name evidence="1" type="ORF">CLOTH_20910</name>
</gene>
<evidence type="ECO:0000313" key="1">
    <source>
        <dbReference type="EMBL" id="OPJ54569.1"/>
    </source>
</evidence>
<comment type="caution">
    <text evidence="1">The sequence shown here is derived from an EMBL/GenBank/DDBJ whole genome shotgun (WGS) entry which is preliminary data.</text>
</comment>